<sequence>MTTKIKNICALIFGMVFGAGLLLSGMANPAKVIGFLDIFGEWNPSLALVILGAIGVAIIPFQLAVHHSRTYHDAKFDLPTAAHIDKALIVGAAIFGVGWGLVGICPAPVLSLIGLGKFQVLYFMIPVVLAMLGFDWFKDAKRSRF</sequence>
<gene>
    <name evidence="2" type="ORF">AO382_0885</name>
</gene>
<reference evidence="2 3" key="1">
    <citation type="journal article" date="2016" name="Genome Biol. Evol.">
        <title>Comparative Genomic Analyses of the Moraxella catarrhalis Serosensitive and Seroresistant Lineages Demonstrate Their Independent Evolution.</title>
        <authorList>
            <person name="Earl J.P."/>
            <person name="de Vries S.P."/>
            <person name="Ahmed A."/>
            <person name="Powell E."/>
            <person name="Schultz M.P."/>
            <person name="Hermans P.W."/>
            <person name="Hill D.J."/>
            <person name="Zhou Z."/>
            <person name="Constantinidou C.I."/>
            <person name="Hu F.Z."/>
            <person name="Bootsma H.J."/>
            <person name="Ehrlich G.D."/>
        </authorList>
    </citation>
    <scope>NUCLEOTIDE SEQUENCE [LARGE SCALE GENOMIC DNA]</scope>
    <source>
        <strain evidence="2 3">Z7574</strain>
    </source>
</reference>
<keyword evidence="1" id="KW-1133">Transmembrane helix</keyword>
<keyword evidence="1" id="KW-0472">Membrane</keyword>
<feature type="transmembrane region" description="Helical" evidence="1">
    <location>
        <begin position="45"/>
        <end position="66"/>
    </location>
</feature>
<dbReference type="Proteomes" id="UP000078446">
    <property type="component" value="Unassembled WGS sequence"/>
</dbReference>
<keyword evidence="1" id="KW-0812">Transmembrane</keyword>
<protein>
    <recommendedName>
        <fullName evidence="4">YeeE/YedE family protein</fullName>
    </recommendedName>
</protein>
<organism evidence="2 3">
    <name type="scientific">Moraxella catarrhalis</name>
    <name type="common">Branhamella catarrhalis</name>
    <dbReference type="NCBI Taxonomy" id="480"/>
    <lineage>
        <taxon>Bacteria</taxon>
        <taxon>Pseudomonadati</taxon>
        <taxon>Pseudomonadota</taxon>
        <taxon>Gammaproteobacteria</taxon>
        <taxon>Moraxellales</taxon>
        <taxon>Moraxellaceae</taxon>
        <taxon>Moraxella</taxon>
    </lineage>
</organism>
<evidence type="ECO:0000313" key="3">
    <source>
        <dbReference type="Proteomes" id="UP000078446"/>
    </source>
</evidence>
<comment type="caution">
    <text evidence="2">The sequence shown here is derived from an EMBL/GenBank/DDBJ whole genome shotgun (WGS) entry which is preliminary data.</text>
</comment>
<accession>A0A7Z0UYU7</accession>
<name>A0A7Z0UYU7_MORCA</name>
<evidence type="ECO:0000256" key="1">
    <source>
        <dbReference type="SAM" id="Phobius"/>
    </source>
</evidence>
<dbReference type="InterPro" id="IPR046513">
    <property type="entry name" value="DUF6691"/>
</dbReference>
<evidence type="ECO:0008006" key="4">
    <source>
        <dbReference type="Google" id="ProtNLM"/>
    </source>
</evidence>
<dbReference type="AlphaFoldDB" id="A0A7Z0UYU7"/>
<proteinExistence type="predicted"/>
<feature type="transmembrane region" description="Helical" evidence="1">
    <location>
        <begin position="119"/>
        <end position="137"/>
    </location>
</feature>
<dbReference type="Pfam" id="PF20398">
    <property type="entry name" value="DUF6691"/>
    <property type="match status" value="1"/>
</dbReference>
<dbReference type="EMBL" id="LXHE01000007">
    <property type="protein sequence ID" value="OAV01128.1"/>
    <property type="molecule type" value="Genomic_DNA"/>
</dbReference>
<feature type="transmembrane region" description="Helical" evidence="1">
    <location>
        <begin position="87"/>
        <end position="113"/>
    </location>
</feature>
<evidence type="ECO:0000313" key="2">
    <source>
        <dbReference type="EMBL" id="OAV01128.1"/>
    </source>
</evidence>